<proteinExistence type="predicted"/>
<dbReference type="GO" id="GO:0032259">
    <property type="term" value="P:methylation"/>
    <property type="evidence" value="ECO:0007669"/>
    <property type="project" value="UniProtKB-KW"/>
</dbReference>
<dbReference type="InterPro" id="IPR029063">
    <property type="entry name" value="SAM-dependent_MTases_sf"/>
</dbReference>
<protein>
    <submittedName>
        <fullName evidence="2">SAM-dependent methyltransferase</fullName>
    </submittedName>
</protein>
<gene>
    <name evidence="2" type="ORF">EOD43_17975</name>
</gene>
<dbReference type="AlphaFoldDB" id="A0A437LXQ7"/>
<dbReference type="CDD" id="cd02440">
    <property type="entry name" value="AdoMet_MTases"/>
    <property type="match status" value="1"/>
</dbReference>
<dbReference type="SUPFAM" id="SSF53335">
    <property type="entry name" value="S-adenosyl-L-methionine-dependent methyltransferases"/>
    <property type="match status" value="1"/>
</dbReference>
<dbReference type="Gene3D" id="3.40.50.150">
    <property type="entry name" value="Vaccinia Virus protein VP39"/>
    <property type="match status" value="1"/>
</dbReference>
<dbReference type="Pfam" id="PF08241">
    <property type="entry name" value="Methyltransf_11"/>
    <property type="match status" value="1"/>
</dbReference>
<dbReference type="GO" id="GO:0008757">
    <property type="term" value="F:S-adenosylmethionine-dependent methyltransferase activity"/>
    <property type="evidence" value="ECO:0007669"/>
    <property type="project" value="InterPro"/>
</dbReference>
<keyword evidence="2" id="KW-0808">Transferase</keyword>
<dbReference type="InterPro" id="IPR013216">
    <property type="entry name" value="Methyltransf_11"/>
</dbReference>
<accession>A0A437LXQ7</accession>
<keyword evidence="3" id="KW-1185">Reference proteome</keyword>
<dbReference type="RefSeq" id="WP_127745440.1">
    <property type="nucleotide sequence ID" value="NZ_SACN01000003.1"/>
</dbReference>
<organism evidence="2 3">
    <name type="scientific">Sphingomonas crocodyli</name>
    <dbReference type="NCBI Taxonomy" id="1979270"/>
    <lineage>
        <taxon>Bacteria</taxon>
        <taxon>Pseudomonadati</taxon>
        <taxon>Pseudomonadota</taxon>
        <taxon>Alphaproteobacteria</taxon>
        <taxon>Sphingomonadales</taxon>
        <taxon>Sphingomonadaceae</taxon>
        <taxon>Sphingomonas</taxon>
    </lineage>
</organism>
<keyword evidence="2" id="KW-0489">Methyltransferase</keyword>
<dbReference type="EMBL" id="SACN01000003">
    <property type="protein sequence ID" value="RVT90189.1"/>
    <property type="molecule type" value="Genomic_DNA"/>
</dbReference>
<evidence type="ECO:0000313" key="3">
    <source>
        <dbReference type="Proteomes" id="UP000282971"/>
    </source>
</evidence>
<comment type="caution">
    <text evidence="2">The sequence shown here is derived from an EMBL/GenBank/DDBJ whole genome shotgun (WGS) entry which is preliminary data.</text>
</comment>
<dbReference type="OrthoDB" id="163232at2"/>
<evidence type="ECO:0000313" key="2">
    <source>
        <dbReference type="EMBL" id="RVT90189.1"/>
    </source>
</evidence>
<reference evidence="2 3" key="1">
    <citation type="submission" date="2019-01" db="EMBL/GenBank/DDBJ databases">
        <authorList>
            <person name="Chen W.-M."/>
        </authorList>
    </citation>
    <scope>NUCLEOTIDE SEQUENCE [LARGE SCALE GENOMIC DNA]</scope>
    <source>
        <strain evidence="2 3">CCP-7</strain>
    </source>
</reference>
<feature type="domain" description="Methyltransferase type 11" evidence="1">
    <location>
        <begin position="50"/>
        <end position="101"/>
    </location>
</feature>
<dbReference type="Proteomes" id="UP000282971">
    <property type="component" value="Unassembled WGS sequence"/>
</dbReference>
<name>A0A437LXQ7_9SPHN</name>
<sequence>MRENENFATTISPGSLVLDAGAGDQPYRHCFSHCTYEAADFEKVDKPYAKSTYVCDLSSIPVADARFDAIVFNQVMEHLSDPLTVLKELRRVLKPGGRMICTAPLFYEEHEVPYDFYRYTQFGWRHLLAKAGFEIEKIGWMEGYLGTVAYQLQTAARYLPIRPRDIAPGGLGYVALPAVALTKFASHLCARLFYRLDEKHRYTAKGFPKNYVLTVR</sequence>
<evidence type="ECO:0000259" key="1">
    <source>
        <dbReference type="Pfam" id="PF08241"/>
    </source>
</evidence>